<dbReference type="PANTHER" id="PTHR46910">
    <property type="entry name" value="TRANSCRIPTION FACTOR PDR1"/>
    <property type="match status" value="1"/>
</dbReference>
<keyword evidence="2" id="KW-1133">Transmembrane helix</keyword>
<feature type="transmembrane region" description="Helical" evidence="2">
    <location>
        <begin position="316"/>
        <end position="337"/>
    </location>
</feature>
<dbReference type="PANTHER" id="PTHR46910:SF25">
    <property type="entry name" value="ABC-TRANSPORTER-REGULATING TRANSCRIPTION FACTOR"/>
    <property type="match status" value="1"/>
</dbReference>
<dbReference type="EMBL" id="KV750995">
    <property type="protein sequence ID" value="OCL02150.1"/>
    <property type="molecule type" value="Genomic_DNA"/>
</dbReference>
<sequence length="553" mass="62296">MKWVSERVGASDFVATANTLSLNVTRTLKLDRKLDVQREPEPDPESAWKYTQAYFDESLDKVFGVIHRPVFEARLRAHFESEQLDDDSIWYALRNTVYASGCKISLTKEDRPNAFVDAQAKAWRYFENALSMHTDLIYMRTGLPAVQTLLAMAFFTEGLGNPALEYMLVSNALRLAQSKGLHRQPVETWNMQEPEIQHRNWLFWAIYAYEKHIAFRSGRPSAIDDDDISCQIPTTTPEGSAINFDFFIQIIKHAQITSAIAKELSSVKASKQPPEVIIEKAHELDQRLRDWKDNIPPHLKPELPFRFAYLLPGTHLYHIVYLHFAYYGSLIAIHSVFTYPWNSSGFTRNPTSAIRDQISASTQIVVDASRKIILATKFIDVNGSWPTWLTFFYPLLGLINLFVYVLKFPGLASTTSDLALMDVVAGHFGFLEFASNSKISFPFTAEITSLARATVKKAREKAGGGPEQLGLSPPIYPIPEPSVGSLYPLGEVSCPASCNLESFGSNHLQYGATDITDICLEDWPSFLPSISRVSSMALNRLLADEDMDFIPMN</sequence>
<evidence type="ECO:0000259" key="3">
    <source>
        <dbReference type="SMART" id="SM00906"/>
    </source>
</evidence>
<dbReference type="GO" id="GO:0003700">
    <property type="term" value="F:DNA-binding transcription factor activity"/>
    <property type="evidence" value="ECO:0007669"/>
    <property type="project" value="InterPro"/>
</dbReference>
<evidence type="ECO:0000256" key="2">
    <source>
        <dbReference type="SAM" id="Phobius"/>
    </source>
</evidence>
<dbReference type="GO" id="GO:0006351">
    <property type="term" value="P:DNA-templated transcription"/>
    <property type="evidence" value="ECO:0007669"/>
    <property type="project" value="InterPro"/>
</dbReference>
<keyword evidence="2" id="KW-0472">Membrane</keyword>
<evidence type="ECO:0000313" key="5">
    <source>
        <dbReference type="Proteomes" id="UP000250140"/>
    </source>
</evidence>
<dbReference type="GO" id="GO:0008270">
    <property type="term" value="F:zinc ion binding"/>
    <property type="evidence" value="ECO:0007669"/>
    <property type="project" value="InterPro"/>
</dbReference>
<protein>
    <recommendedName>
        <fullName evidence="3">Xylanolytic transcriptional activator regulatory domain-containing protein</fullName>
    </recommendedName>
</protein>
<dbReference type="Proteomes" id="UP000250140">
    <property type="component" value="Unassembled WGS sequence"/>
</dbReference>
<gene>
    <name evidence="4" type="ORF">AOQ84DRAFT_349537</name>
</gene>
<dbReference type="InterPro" id="IPR007219">
    <property type="entry name" value="XnlR_reg_dom"/>
</dbReference>
<evidence type="ECO:0000256" key="1">
    <source>
        <dbReference type="ARBA" id="ARBA00023242"/>
    </source>
</evidence>
<organism evidence="4 5">
    <name type="scientific">Glonium stellatum</name>
    <dbReference type="NCBI Taxonomy" id="574774"/>
    <lineage>
        <taxon>Eukaryota</taxon>
        <taxon>Fungi</taxon>
        <taxon>Dikarya</taxon>
        <taxon>Ascomycota</taxon>
        <taxon>Pezizomycotina</taxon>
        <taxon>Dothideomycetes</taxon>
        <taxon>Pleosporomycetidae</taxon>
        <taxon>Gloniales</taxon>
        <taxon>Gloniaceae</taxon>
        <taxon>Glonium</taxon>
    </lineage>
</organism>
<feature type="transmembrane region" description="Helical" evidence="2">
    <location>
        <begin position="385"/>
        <end position="406"/>
    </location>
</feature>
<dbReference type="InterPro" id="IPR050987">
    <property type="entry name" value="AtrR-like"/>
</dbReference>
<proteinExistence type="predicted"/>
<dbReference type="OrthoDB" id="39175at2759"/>
<keyword evidence="2" id="KW-0812">Transmembrane</keyword>
<accession>A0A8E2JLU8</accession>
<dbReference type="AlphaFoldDB" id="A0A8E2JLU8"/>
<dbReference type="SMART" id="SM00906">
    <property type="entry name" value="Fungal_trans"/>
    <property type="match status" value="1"/>
</dbReference>
<keyword evidence="5" id="KW-1185">Reference proteome</keyword>
<dbReference type="GO" id="GO:0003677">
    <property type="term" value="F:DNA binding"/>
    <property type="evidence" value="ECO:0007669"/>
    <property type="project" value="InterPro"/>
</dbReference>
<evidence type="ECO:0000313" key="4">
    <source>
        <dbReference type="EMBL" id="OCL02150.1"/>
    </source>
</evidence>
<keyword evidence="1" id="KW-0539">Nucleus</keyword>
<reference evidence="4 5" key="1">
    <citation type="journal article" date="2016" name="Nat. Commun.">
        <title>Ectomycorrhizal ecology is imprinted in the genome of the dominant symbiotic fungus Cenococcum geophilum.</title>
        <authorList>
            <consortium name="DOE Joint Genome Institute"/>
            <person name="Peter M."/>
            <person name="Kohler A."/>
            <person name="Ohm R.A."/>
            <person name="Kuo A."/>
            <person name="Krutzmann J."/>
            <person name="Morin E."/>
            <person name="Arend M."/>
            <person name="Barry K.W."/>
            <person name="Binder M."/>
            <person name="Choi C."/>
            <person name="Clum A."/>
            <person name="Copeland A."/>
            <person name="Grisel N."/>
            <person name="Haridas S."/>
            <person name="Kipfer T."/>
            <person name="LaButti K."/>
            <person name="Lindquist E."/>
            <person name="Lipzen A."/>
            <person name="Maire R."/>
            <person name="Meier B."/>
            <person name="Mihaltcheva S."/>
            <person name="Molinier V."/>
            <person name="Murat C."/>
            <person name="Poggeler S."/>
            <person name="Quandt C.A."/>
            <person name="Sperisen C."/>
            <person name="Tritt A."/>
            <person name="Tisserant E."/>
            <person name="Crous P.W."/>
            <person name="Henrissat B."/>
            <person name="Nehls U."/>
            <person name="Egli S."/>
            <person name="Spatafora J.W."/>
            <person name="Grigoriev I.V."/>
            <person name="Martin F.M."/>
        </authorList>
    </citation>
    <scope>NUCLEOTIDE SEQUENCE [LARGE SCALE GENOMIC DNA]</scope>
    <source>
        <strain evidence="4 5">CBS 207.34</strain>
    </source>
</reference>
<feature type="domain" description="Xylanolytic transcriptional activator regulatory" evidence="3">
    <location>
        <begin position="165"/>
        <end position="239"/>
    </location>
</feature>
<name>A0A8E2JLU8_9PEZI</name>
<dbReference type="Pfam" id="PF04082">
    <property type="entry name" value="Fungal_trans"/>
    <property type="match status" value="1"/>
</dbReference>
<dbReference type="CDD" id="cd12148">
    <property type="entry name" value="fungal_TF_MHR"/>
    <property type="match status" value="1"/>
</dbReference>